<evidence type="ECO:0000313" key="1">
    <source>
        <dbReference type="EMBL" id="GAG38817.1"/>
    </source>
</evidence>
<comment type="caution">
    <text evidence="1">The sequence shown here is derived from an EMBL/GenBank/DDBJ whole genome shotgun (WGS) entry which is preliminary data.</text>
</comment>
<feature type="non-terminal residue" evidence="1">
    <location>
        <position position="247"/>
    </location>
</feature>
<sequence length="247" mass="27691">EAKNLFIENLETPLEALKGEVMHLRAVIVSTGFEGRRSVELYLDGAKREERFLQFLPGEAREVVFPLVFRREGYHQGEVRLALRDDLSEDNRRFFTTLLGRPLSVLILREPSAGGRPPEFYFARALSPSVEPGPLQVRVSTAGELSREHLLDADVLVFLGVTDLPSEKWRWLSDAVKEGLGVAFFPGGPPPSPERVRSFFSRAPEGFIPVDVRSIARAEKHLGLTIRGQKHPFLSALIEGVRGHYLP</sequence>
<name>X0XU50_9ZZZZ</name>
<organism evidence="1">
    <name type="scientific">marine sediment metagenome</name>
    <dbReference type="NCBI Taxonomy" id="412755"/>
    <lineage>
        <taxon>unclassified sequences</taxon>
        <taxon>metagenomes</taxon>
        <taxon>ecological metagenomes</taxon>
    </lineage>
</organism>
<accession>X0XU50</accession>
<proteinExistence type="predicted"/>
<reference evidence="1" key="1">
    <citation type="journal article" date="2014" name="Front. Microbiol.">
        <title>High frequency of phylogenetically diverse reductive dehalogenase-homologous genes in deep subseafloor sedimentary metagenomes.</title>
        <authorList>
            <person name="Kawai M."/>
            <person name="Futagami T."/>
            <person name="Toyoda A."/>
            <person name="Takaki Y."/>
            <person name="Nishi S."/>
            <person name="Hori S."/>
            <person name="Arai W."/>
            <person name="Tsubouchi T."/>
            <person name="Morono Y."/>
            <person name="Uchiyama I."/>
            <person name="Ito T."/>
            <person name="Fujiyama A."/>
            <person name="Inagaki F."/>
            <person name="Takami H."/>
        </authorList>
    </citation>
    <scope>NUCLEOTIDE SEQUENCE</scope>
    <source>
        <strain evidence="1">Expedition CK06-06</strain>
    </source>
</reference>
<feature type="non-terminal residue" evidence="1">
    <location>
        <position position="1"/>
    </location>
</feature>
<protein>
    <submittedName>
        <fullName evidence="1">Uncharacterized protein</fullName>
    </submittedName>
</protein>
<gene>
    <name evidence="1" type="ORF">S01H1_69288</name>
</gene>
<dbReference type="EMBL" id="BARS01045994">
    <property type="protein sequence ID" value="GAG38817.1"/>
    <property type="molecule type" value="Genomic_DNA"/>
</dbReference>
<dbReference type="AlphaFoldDB" id="X0XU50"/>